<reference evidence="8 9" key="2">
    <citation type="journal article" date="2011" name="Stand. Genomic Sci.">
        <title>Complete genome sequence of Mahella australiensis type strain (50-1 BON).</title>
        <authorList>
            <person name="Sikorski J."/>
            <person name="Teshima H."/>
            <person name="Nolan M."/>
            <person name="Lucas S."/>
            <person name="Hammon N."/>
            <person name="Deshpande S."/>
            <person name="Cheng J.F."/>
            <person name="Pitluck S."/>
            <person name="Liolios K."/>
            <person name="Pagani I."/>
            <person name="Ivanova N."/>
            <person name="Huntemann M."/>
            <person name="Mavromatis K."/>
            <person name="Ovchinikova G."/>
            <person name="Pati A."/>
            <person name="Tapia R."/>
            <person name="Han C."/>
            <person name="Goodwin L."/>
            <person name="Chen A."/>
            <person name="Palaniappan K."/>
            <person name="Land M."/>
            <person name="Hauser L."/>
            <person name="Ngatchou-Djao O.D."/>
            <person name="Rohde M."/>
            <person name="Pukall R."/>
            <person name="Spring S."/>
            <person name="Abt B."/>
            <person name="Goker M."/>
            <person name="Detter J.C."/>
            <person name="Woyke T."/>
            <person name="Bristow J."/>
            <person name="Markowitz V."/>
            <person name="Hugenholtz P."/>
            <person name="Eisen J.A."/>
            <person name="Kyrpides N.C."/>
            <person name="Klenk H.P."/>
            <person name="Lapidus A."/>
        </authorList>
    </citation>
    <scope>NUCLEOTIDE SEQUENCE [LARGE SCALE GENOMIC DNA]</scope>
    <source>
        <strain evidence="9">DSM 15567 / CIP 107919 / 50-1 BON</strain>
    </source>
</reference>
<accession>F4A0R9</accession>
<evidence type="ECO:0000313" key="9">
    <source>
        <dbReference type="Proteomes" id="UP000008457"/>
    </source>
</evidence>
<evidence type="ECO:0000256" key="4">
    <source>
        <dbReference type="ARBA" id="ARBA00023004"/>
    </source>
</evidence>
<dbReference type="SUPFAM" id="SSF54862">
    <property type="entry name" value="4Fe-4S ferredoxins"/>
    <property type="match status" value="1"/>
</dbReference>
<proteinExistence type="predicted"/>
<dbReference type="InterPro" id="IPR017900">
    <property type="entry name" value="4Fe4S_Fe_S_CS"/>
</dbReference>
<dbReference type="Gene3D" id="3.30.70.20">
    <property type="match status" value="1"/>
</dbReference>
<name>F4A0R9_MAHA5</name>
<dbReference type="KEGG" id="mas:Mahau_1784"/>
<protein>
    <recommendedName>
        <fullName evidence="6">Ferredoxin</fullName>
    </recommendedName>
</protein>
<dbReference type="eggNOG" id="COG1141">
    <property type="taxonomic scope" value="Bacteria"/>
</dbReference>
<comment type="function">
    <text evidence="6">Ferredoxins are iron-sulfur proteins that transfer electrons in a wide variety of metabolic reactions.</text>
</comment>
<dbReference type="InterPro" id="IPR001080">
    <property type="entry name" value="3Fe4S_ferredoxin"/>
</dbReference>
<dbReference type="HOGENOM" id="CLU_139698_6_4_9"/>
<sequence length="69" mass="7627">MKASVDPELCISCGVCIDICPEVFDWDDDGLSHVIVDEIPEELEDTVDEAANQCPTEAILVERTAFSRK</sequence>
<evidence type="ECO:0000256" key="6">
    <source>
        <dbReference type="RuleBase" id="RU368020"/>
    </source>
</evidence>
<evidence type="ECO:0000313" key="8">
    <source>
        <dbReference type="EMBL" id="AEE96965.1"/>
    </source>
</evidence>
<gene>
    <name evidence="8" type="ordered locus">Mahau_1784</name>
</gene>
<dbReference type="OrthoDB" id="9803319at2"/>
<dbReference type="AlphaFoldDB" id="F4A0R9"/>
<dbReference type="PROSITE" id="PS00198">
    <property type="entry name" value="4FE4S_FER_1"/>
    <property type="match status" value="1"/>
</dbReference>
<dbReference type="Pfam" id="PF13459">
    <property type="entry name" value="Fer4_15"/>
    <property type="match status" value="1"/>
</dbReference>
<dbReference type="Proteomes" id="UP000008457">
    <property type="component" value="Chromosome"/>
</dbReference>
<dbReference type="GO" id="GO:0051536">
    <property type="term" value="F:iron-sulfur cluster binding"/>
    <property type="evidence" value="ECO:0007669"/>
    <property type="project" value="UniProtKB-KW"/>
</dbReference>
<evidence type="ECO:0000256" key="5">
    <source>
        <dbReference type="ARBA" id="ARBA00023014"/>
    </source>
</evidence>
<dbReference type="STRING" id="697281.Mahau_1784"/>
<evidence type="ECO:0000256" key="2">
    <source>
        <dbReference type="ARBA" id="ARBA00022723"/>
    </source>
</evidence>
<dbReference type="PANTHER" id="PTHR36923:SF3">
    <property type="entry name" value="FERREDOXIN"/>
    <property type="match status" value="1"/>
</dbReference>
<dbReference type="InterPro" id="IPR051269">
    <property type="entry name" value="Fe-S_cluster_ET"/>
</dbReference>
<dbReference type="GO" id="GO:0009055">
    <property type="term" value="F:electron transfer activity"/>
    <property type="evidence" value="ECO:0007669"/>
    <property type="project" value="UniProtKB-UniRule"/>
</dbReference>
<dbReference type="PANTHER" id="PTHR36923">
    <property type="entry name" value="FERREDOXIN"/>
    <property type="match status" value="1"/>
</dbReference>
<dbReference type="PRINTS" id="PR00352">
    <property type="entry name" value="3FE4SFRDOXIN"/>
</dbReference>
<evidence type="ECO:0000256" key="3">
    <source>
        <dbReference type="ARBA" id="ARBA00022982"/>
    </source>
</evidence>
<keyword evidence="4 6" id="KW-0408">Iron</keyword>
<reference evidence="9" key="1">
    <citation type="submission" date="2010-11" db="EMBL/GenBank/DDBJ databases">
        <title>The complete genome of Mahella australiensis DSM 15567.</title>
        <authorList>
            <consortium name="US DOE Joint Genome Institute (JGI-PGF)"/>
            <person name="Lucas S."/>
            <person name="Copeland A."/>
            <person name="Lapidus A."/>
            <person name="Bruce D."/>
            <person name="Goodwin L."/>
            <person name="Pitluck S."/>
            <person name="Kyrpides N."/>
            <person name="Mavromatis K."/>
            <person name="Pagani I."/>
            <person name="Ivanova N."/>
            <person name="Teshima H."/>
            <person name="Brettin T."/>
            <person name="Detter J.C."/>
            <person name="Han C."/>
            <person name="Tapia R."/>
            <person name="Land M."/>
            <person name="Hauser L."/>
            <person name="Markowitz V."/>
            <person name="Cheng J.-F."/>
            <person name="Hugenholtz P."/>
            <person name="Woyke T."/>
            <person name="Wu D."/>
            <person name="Spring S."/>
            <person name="Pukall R."/>
            <person name="Steenblock K."/>
            <person name="Schneider S."/>
            <person name="Klenk H.-P."/>
            <person name="Eisen J.A."/>
        </authorList>
    </citation>
    <scope>NUCLEOTIDE SEQUENCE [LARGE SCALE GENOMIC DNA]</scope>
    <source>
        <strain evidence="9">DSM 15567 / CIP 107919 / 50-1 BON</strain>
    </source>
</reference>
<dbReference type="RefSeq" id="WP_013781393.1">
    <property type="nucleotide sequence ID" value="NC_015520.1"/>
</dbReference>
<keyword evidence="5 6" id="KW-0411">Iron-sulfur</keyword>
<dbReference type="EMBL" id="CP002360">
    <property type="protein sequence ID" value="AEE96965.1"/>
    <property type="molecule type" value="Genomic_DNA"/>
</dbReference>
<dbReference type="GO" id="GO:0005506">
    <property type="term" value="F:iron ion binding"/>
    <property type="evidence" value="ECO:0007669"/>
    <property type="project" value="UniProtKB-UniRule"/>
</dbReference>
<keyword evidence="9" id="KW-1185">Reference proteome</keyword>
<feature type="domain" description="4Fe-4S ferredoxin-type" evidence="7">
    <location>
        <begin position="1"/>
        <end position="29"/>
    </location>
</feature>
<evidence type="ECO:0000259" key="7">
    <source>
        <dbReference type="PROSITE" id="PS51379"/>
    </source>
</evidence>
<evidence type="ECO:0000256" key="1">
    <source>
        <dbReference type="ARBA" id="ARBA00022448"/>
    </source>
</evidence>
<organism evidence="8 9">
    <name type="scientific">Mahella australiensis (strain DSM 15567 / CIP 107919 / 50-1 BON)</name>
    <dbReference type="NCBI Taxonomy" id="697281"/>
    <lineage>
        <taxon>Bacteria</taxon>
        <taxon>Bacillati</taxon>
        <taxon>Bacillota</taxon>
        <taxon>Clostridia</taxon>
        <taxon>Thermoanaerobacterales</taxon>
        <taxon>Thermoanaerobacterales Family IV. Incertae Sedis</taxon>
        <taxon>Mahella</taxon>
    </lineage>
</organism>
<keyword evidence="2 6" id="KW-0479">Metal-binding</keyword>
<keyword evidence="3 6" id="KW-0249">Electron transport</keyword>
<dbReference type="PROSITE" id="PS51379">
    <property type="entry name" value="4FE4S_FER_2"/>
    <property type="match status" value="1"/>
</dbReference>
<keyword evidence="1 6" id="KW-0813">Transport</keyword>
<dbReference type="InterPro" id="IPR017896">
    <property type="entry name" value="4Fe4S_Fe-S-bd"/>
</dbReference>